<protein>
    <submittedName>
        <fullName evidence="2">Uncharacterized protein</fullName>
    </submittedName>
</protein>
<dbReference type="EMBL" id="QHKM01000001">
    <property type="protein sequence ID" value="RAK70159.1"/>
    <property type="molecule type" value="Genomic_DNA"/>
</dbReference>
<comment type="caution">
    <text evidence="2">The sequence shown here is derived from an EMBL/GenBank/DDBJ whole genome shotgun (WGS) entry which is preliminary data.</text>
</comment>
<evidence type="ECO:0000313" key="3">
    <source>
        <dbReference type="Proteomes" id="UP000248553"/>
    </source>
</evidence>
<dbReference type="AlphaFoldDB" id="A0A328BU71"/>
<name>A0A328BU71_9BACT</name>
<reference evidence="3" key="1">
    <citation type="submission" date="2018-05" db="EMBL/GenBank/DDBJ databases">
        <authorList>
            <person name="Nie L."/>
        </authorList>
    </citation>
    <scope>NUCLEOTIDE SEQUENCE [LARGE SCALE GENOMIC DNA]</scope>
    <source>
        <strain evidence="3">NL</strain>
    </source>
</reference>
<evidence type="ECO:0000313" key="2">
    <source>
        <dbReference type="EMBL" id="RAK70159.1"/>
    </source>
</evidence>
<feature type="region of interest" description="Disordered" evidence="1">
    <location>
        <begin position="49"/>
        <end position="77"/>
    </location>
</feature>
<sequence length="98" mass="9448">MRSSRAALTATPGADAVAASGAGAAAGAAGAAAGAAFLAGACWRLSSHSCSQGGGVAGPNSWGWRASSSSRAAPCLHGNTRLGQEHLNAGSVRSMPVW</sequence>
<evidence type="ECO:0000256" key="1">
    <source>
        <dbReference type="SAM" id="MobiDB-lite"/>
    </source>
</evidence>
<dbReference type="Proteomes" id="UP000248553">
    <property type="component" value="Unassembled WGS sequence"/>
</dbReference>
<accession>A0A328BU71</accession>
<gene>
    <name evidence="2" type="ORF">DLM85_04735</name>
</gene>
<keyword evidence="3" id="KW-1185">Reference proteome</keyword>
<proteinExistence type="predicted"/>
<organism evidence="2 3">
    <name type="scientific">Hymenobacter edaphi</name>
    <dbReference type="NCBI Taxonomy" id="2211146"/>
    <lineage>
        <taxon>Bacteria</taxon>
        <taxon>Pseudomonadati</taxon>
        <taxon>Bacteroidota</taxon>
        <taxon>Cytophagia</taxon>
        <taxon>Cytophagales</taxon>
        <taxon>Hymenobacteraceae</taxon>
        <taxon>Hymenobacter</taxon>
    </lineage>
</organism>